<dbReference type="InterPro" id="IPR006121">
    <property type="entry name" value="HMA_dom"/>
</dbReference>
<dbReference type="InterPro" id="IPR036163">
    <property type="entry name" value="HMA_dom_sf"/>
</dbReference>
<dbReference type="PROSITE" id="PS50846">
    <property type="entry name" value="HMA_2"/>
    <property type="match status" value="1"/>
</dbReference>
<keyword evidence="4" id="KW-1185">Reference proteome</keyword>
<reference evidence="4" key="1">
    <citation type="submission" date="2015-01" db="EMBL/GenBank/DDBJ databases">
        <title>Flavisolibacter sp./LCS9/ whole genome sequencing.</title>
        <authorList>
            <person name="Kim M.K."/>
            <person name="Srinivasan S."/>
            <person name="Lee J.-J."/>
        </authorList>
    </citation>
    <scope>NUCLEOTIDE SEQUENCE [LARGE SCALE GENOMIC DNA]</scope>
    <source>
        <strain evidence="4">LCS9</strain>
    </source>
</reference>
<evidence type="ECO:0000256" key="1">
    <source>
        <dbReference type="SAM" id="SignalP"/>
    </source>
</evidence>
<dbReference type="GO" id="GO:0046872">
    <property type="term" value="F:metal ion binding"/>
    <property type="evidence" value="ECO:0007669"/>
    <property type="project" value="InterPro"/>
</dbReference>
<dbReference type="SUPFAM" id="SSF55008">
    <property type="entry name" value="HMA, heavy metal-associated domain"/>
    <property type="match status" value="1"/>
</dbReference>
<feature type="domain" description="HMA" evidence="2">
    <location>
        <begin position="26"/>
        <end position="92"/>
    </location>
</feature>
<dbReference type="Pfam" id="PF00403">
    <property type="entry name" value="HMA"/>
    <property type="match status" value="1"/>
</dbReference>
<dbReference type="Gene3D" id="3.30.70.100">
    <property type="match status" value="1"/>
</dbReference>
<dbReference type="STRING" id="1492898.SY85_01360"/>
<dbReference type="KEGG" id="fla:SY85_01360"/>
<name>A0A172TQR6_9BACT</name>
<dbReference type="OrthoDB" id="5513217at2"/>
<dbReference type="RefSeq" id="WP_066401433.1">
    <property type="nucleotide sequence ID" value="NZ_CP011390.1"/>
</dbReference>
<proteinExistence type="predicted"/>
<evidence type="ECO:0000313" key="3">
    <source>
        <dbReference type="EMBL" id="ANE49348.1"/>
    </source>
</evidence>
<dbReference type="CDD" id="cd00371">
    <property type="entry name" value="HMA"/>
    <property type="match status" value="1"/>
</dbReference>
<sequence>MKKFLLSLLTIILLYGAASAQTKAVQTAKISTPTIQCDMCKSKIETYLKRYDGISSINVNVKKKEVTVKYITDRINEEEIKTAIANAGYDAGDIPANEDSYKRLPKCCKKPEDGGGMKKE</sequence>
<dbReference type="Proteomes" id="UP000077177">
    <property type="component" value="Chromosome"/>
</dbReference>
<feature type="chain" id="PRO_5008000998" evidence="1">
    <location>
        <begin position="21"/>
        <end position="120"/>
    </location>
</feature>
<organism evidence="3 4">
    <name type="scientific">Flavisolibacter tropicus</name>
    <dbReference type="NCBI Taxonomy" id="1492898"/>
    <lineage>
        <taxon>Bacteria</taxon>
        <taxon>Pseudomonadati</taxon>
        <taxon>Bacteroidota</taxon>
        <taxon>Chitinophagia</taxon>
        <taxon>Chitinophagales</taxon>
        <taxon>Chitinophagaceae</taxon>
        <taxon>Flavisolibacter</taxon>
    </lineage>
</organism>
<evidence type="ECO:0000313" key="4">
    <source>
        <dbReference type="Proteomes" id="UP000077177"/>
    </source>
</evidence>
<gene>
    <name evidence="3" type="ORF">SY85_01360</name>
</gene>
<keyword evidence="1" id="KW-0732">Signal</keyword>
<reference evidence="3 4" key="2">
    <citation type="journal article" date="2016" name="Int. J. Syst. Evol. Microbiol.">
        <title>Flavisolibacter tropicus sp. nov., isolated from tropical soil.</title>
        <authorList>
            <person name="Lee J.J."/>
            <person name="Kang M.S."/>
            <person name="Kim G.S."/>
            <person name="Lee C.S."/>
            <person name="Lim S."/>
            <person name="Lee J."/>
            <person name="Roh S.H."/>
            <person name="Kang H."/>
            <person name="Ha J.M."/>
            <person name="Bae S."/>
            <person name="Jung H.Y."/>
            <person name="Kim M.K."/>
        </authorList>
    </citation>
    <scope>NUCLEOTIDE SEQUENCE [LARGE SCALE GENOMIC DNA]</scope>
    <source>
        <strain evidence="3 4">LCS9</strain>
    </source>
</reference>
<protein>
    <submittedName>
        <fullName evidence="3">Heavy metal transporter</fullName>
    </submittedName>
</protein>
<dbReference type="AlphaFoldDB" id="A0A172TQR6"/>
<feature type="signal peptide" evidence="1">
    <location>
        <begin position="1"/>
        <end position="20"/>
    </location>
</feature>
<evidence type="ECO:0000259" key="2">
    <source>
        <dbReference type="PROSITE" id="PS50846"/>
    </source>
</evidence>
<dbReference type="EMBL" id="CP011390">
    <property type="protein sequence ID" value="ANE49348.1"/>
    <property type="molecule type" value="Genomic_DNA"/>
</dbReference>
<accession>A0A172TQR6</accession>